<evidence type="ECO:0000256" key="14">
    <source>
        <dbReference type="ARBA" id="ARBA00023128"/>
    </source>
</evidence>
<dbReference type="Pfam" id="PF03747">
    <property type="entry name" value="ADP_ribosyl_GH"/>
    <property type="match status" value="1"/>
</dbReference>
<dbReference type="GO" id="GO:0005759">
    <property type="term" value="C:mitochondrial matrix"/>
    <property type="evidence" value="ECO:0007669"/>
    <property type="project" value="UniProtKB-SubCell"/>
</dbReference>
<evidence type="ECO:0000256" key="23">
    <source>
        <dbReference type="ARBA" id="ARBA00043193"/>
    </source>
</evidence>
<gene>
    <name evidence="26" type="primary">ADPRHL2</name>
    <name evidence="26" type="ORF">T10_13545</name>
</gene>
<dbReference type="GO" id="GO:0005634">
    <property type="term" value="C:nucleus"/>
    <property type="evidence" value="ECO:0007669"/>
    <property type="project" value="UniProtKB-SubCell"/>
</dbReference>
<evidence type="ECO:0000256" key="11">
    <source>
        <dbReference type="ARBA" id="ARBA00022763"/>
    </source>
</evidence>
<accession>A0A0V1M3Q9</accession>
<evidence type="ECO:0000256" key="7">
    <source>
        <dbReference type="ARBA" id="ARBA00012255"/>
    </source>
</evidence>
<comment type="similarity">
    <text evidence="5">Belongs to the ADP-ribosylglycohydrolase family.</text>
</comment>
<evidence type="ECO:0000256" key="25">
    <source>
        <dbReference type="PIRSR" id="PIRSR605502-1"/>
    </source>
</evidence>
<dbReference type="EMBL" id="JYDO01000246">
    <property type="protein sequence ID" value="KRZ66385.1"/>
    <property type="molecule type" value="Genomic_DNA"/>
</dbReference>
<keyword evidence="9" id="KW-0963">Cytoplasm</keyword>
<dbReference type="STRING" id="268474.A0A0V1M3Q9"/>
<dbReference type="GO" id="GO:0004649">
    <property type="term" value="F:poly(ADP-ribose) glycohydrolase activity"/>
    <property type="evidence" value="ECO:0007669"/>
    <property type="project" value="UniProtKB-EC"/>
</dbReference>
<dbReference type="OrthoDB" id="410104at2759"/>
<keyword evidence="11" id="KW-0227">DNA damage</keyword>
<dbReference type="GO" id="GO:0006281">
    <property type="term" value="P:DNA repair"/>
    <property type="evidence" value="ECO:0007669"/>
    <property type="project" value="UniProtKB-KW"/>
</dbReference>
<evidence type="ECO:0000256" key="15">
    <source>
        <dbReference type="ARBA" id="ARBA00023204"/>
    </source>
</evidence>
<feature type="binding site" evidence="25">
    <location>
        <position position="68"/>
    </location>
    <ligand>
        <name>Mg(2+)</name>
        <dbReference type="ChEBI" id="CHEBI:18420"/>
        <label>1</label>
    </ligand>
</feature>
<evidence type="ECO:0000256" key="6">
    <source>
        <dbReference type="ARBA" id="ARBA00011245"/>
    </source>
</evidence>
<reference evidence="26 27" key="1">
    <citation type="submission" date="2015-01" db="EMBL/GenBank/DDBJ databases">
        <title>Evolution of Trichinella species and genotypes.</title>
        <authorList>
            <person name="Korhonen P.K."/>
            <person name="Edoardo P."/>
            <person name="Giuseppe L.R."/>
            <person name="Gasser R.B."/>
        </authorList>
    </citation>
    <scope>NUCLEOTIDE SEQUENCE [LARGE SCALE GENOMIC DNA]</scope>
    <source>
        <strain evidence="26">ISS1980</strain>
    </source>
</reference>
<feature type="binding site" evidence="25">
    <location>
        <position position="69"/>
    </location>
    <ligand>
        <name>Mg(2+)</name>
        <dbReference type="ChEBI" id="CHEBI:18420"/>
        <label>1</label>
    </ligand>
</feature>
<evidence type="ECO:0000256" key="8">
    <source>
        <dbReference type="ARBA" id="ARBA00022454"/>
    </source>
</evidence>
<comment type="catalytic activity">
    <reaction evidence="24">
        <text>alpha-NAD(+) + H2O = ADP-D-ribose + nicotinamide + H(+)</text>
        <dbReference type="Rhea" id="RHEA:68792"/>
        <dbReference type="ChEBI" id="CHEBI:15377"/>
        <dbReference type="ChEBI" id="CHEBI:15378"/>
        <dbReference type="ChEBI" id="CHEBI:17154"/>
        <dbReference type="ChEBI" id="CHEBI:57967"/>
        <dbReference type="ChEBI" id="CHEBI:77017"/>
    </reaction>
</comment>
<comment type="subunit">
    <text evidence="6">Monomer.</text>
</comment>
<dbReference type="Proteomes" id="UP000054843">
    <property type="component" value="Unassembled WGS sequence"/>
</dbReference>
<feature type="binding site" evidence="25">
    <location>
        <position position="305"/>
    </location>
    <ligand>
        <name>Mg(2+)</name>
        <dbReference type="ChEBI" id="CHEBI:18420"/>
        <label>2</label>
    </ligand>
</feature>
<evidence type="ECO:0000256" key="13">
    <source>
        <dbReference type="ARBA" id="ARBA00022842"/>
    </source>
</evidence>
<dbReference type="SUPFAM" id="SSF101478">
    <property type="entry name" value="ADP-ribosylglycohydrolase"/>
    <property type="match status" value="1"/>
</dbReference>
<feature type="binding site" evidence="25">
    <location>
        <position position="303"/>
    </location>
    <ligand>
        <name>Mg(2+)</name>
        <dbReference type="ChEBI" id="CHEBI:18420"/>
        <label>1</label>
    </ligand>
</feature>
<dbReference type="InterPro" id="IPR050792">
    <property type="entry name" value="ADP-ribosylglycohydrolase"/>
</dbReference>
<feature type="binding site" evidence="25">
    <location>
        <position position="70"/>
    </location>
    <ligand>
        <name>Mg(2+)</name>
        <dbReference type="ChEBI" id="CHEBI:18420"/>
        <label>1</label>
    </ligand>
</feature>
<evidence type="ECO:0000256" key="10">
    <source>
        <dbReference type="ARBA" id="ARBA00022723"/>
    </source>
</evidence>
<proteinExistence type="inferred from homology"/>
<keyword evidence="12 26" id="KW-0378">Hydrolase</keyword>
<evidence type="ECO:0000256" key="3">
    <source>
        <dbReference type="ARBA" id="ARBA00004305"/>
    </source>
</evidence>
<evidence type="ECO:0000256" key="17">
    <source>
        <dbReference type="ARBA" id="ARBA00041057"/>
    </source>
</evidence>
<evidence type="ECO:0000313" key="26">
    <source>
        <dbReference type="EMBL" id="KRZ66385.1"/>
    </source>
</evidence>
<evidence type="ECO:0000256" key="18">
    <source>
        <dbReference type="ARBA" id="ARBA00042398"/>
    </source>
</evidence>
<name>A0A0V1M3Q9_9BILA</name>
<keyword evidence="16" id="KW-0539">Nucleus</keyword>
<evidence type="ECO:0000256" key="12">
    <source>
        <dbReference type="ARBA" id="ARBA00022801"/>
    </source>
</evidence>
<keyword evidence="10 25" id="KW-0479">Metal-binding</keyword>
<evidence type="ECO:0000256" key="2">
    <source>
        <dbReference type="ARBA" id="ARBA00004286"/>
    </source>
</evidence>
<protein>
    <recommendedName>
        <fullName evidence="17">ADP-ribosylhydrolase ARH3</fullName>
        <ecNumber evidence="7">3.2.1.143</ecNumber>
    </recommendedName>
    <alternativeName>
        <fullName evidence="18">ADP-ribose glycohydrolase ARH3</fullName>
    </alternativeName>
    <alternativeName>
        <fullName evidence="19">ADP-ribosylhydrolase 3</fullName>
    </alternativeName>
    <alternativeName>
        <fullName evidence="22">O-acetyl-ADP-ribose deacetylase ARH3</fullName>
    </alternativeName>
    <alternativeName>
        <fullName evidence="23">Poly(ADP-ribose) glycohydrolase ARH3</fullName>
    </alternativeName>
    <alternativeName>
        <fullName evidence="21">[Protein ADP-ribosylarginine] hydrolase-like protein 2</fullName>
    </alternativeName>
    <alternativeName>
        <fullName evidence="20">[Protein ADP-ribosylserine] hydrolase</fullName>
    </alternativeName>
</protein>
<comment type="cofactor">
    <cofactor evidence="25">
        <name>Mg(2+)</name>
        <dbReference type="ChEBI" id="CHEBI:18420"/>
    </cofactor>
    <text evidence="25">Binds 2 magnesium ions per subunit.</text>
</comment>
<evidence type="ECO:0000256" key="20">
    <source>
        <dbReference type="ARBA" id="ARBA00042722"/>
    </source>
</evidence>
<sequence length="352" mass="38839">MAKKVIDISRIRGCLLGALAGDCLGKKFEGSTFNFTDKIDSEKYRQDVLNYVEECFSIFGPKEKLKYTDDTAMARVVAATLVDKNYFDETAMAKGFVETYFSEKGNRGYGGSISQVFKKLRDSNFDDVFLPAEFQFNATGSYGNGGAMRVAPVALYFSNDLEAALHVAKEQCRITHSNPDAIMGAILIAFAVYQACHVEQSLSQSEWITNLLKFIQQKCADIYPNTNTTKNPYYEKLSLFSNLINNDSPRTEVSTLLGNGIAALDSVPAALFSFIKCIKPVDEISMSNPLQRTIAYAISLSGDTDTIATMAGAIAGALYGDVNIPDALYYAMEGSEFYSKIALKMHHRLHGW</sequence>
<evidence type="ECO:0000256" key="24">
    <source>
        <dbReference type="ARBA" id="ARBA00049015"/>
    </source>
</evidence>
<organism evidence="26 27">
    <name type="scientific">Trichinella papuae</name>
    <dbReference type="NCBI Taxonomy" id="268474"/>
    <lineage>
        <taxon>Eukaryota</taxon>
        <taxon>Metazoa</taxon>
        <taxon>Ecdysozoa</taxon>
        <taxon>Nematoda</taxon>
        <taxon>Enoplea</taxon>
        <taxon>Dorylaimia</taxon>
        <taxon>Trichinellida</taxon>
        <taxon>Trichinellidae</taxon>
        <taxon>Trichinella</taxon>
    </lineage>
</organism>
<dbReference type="FunFam" id="1.10.4080.10:FF:000001">
    <property type="entry name" value="ADP-ribose glycohydrolase ARH3"/>
    <property type="match status" value="1"/>
</dbReference>
<dbReference type="Gene3D" id="1.10.4080.10">
    <property type="entry name" value="ADP-ribosylation/Crystallin J1"/>
    <property type="match status" value="1"/>
</dbReference>
<feature type="binding site" evidence="25">
    <location>
        <position position="306"/>
    </location>
    <ligand>
        <name>Mg(2+)</name>
        <dbReference type="ChEBI" id="CHEBI:18420"/>
        <label>1</label>
    </ligand>
</feature>
<evidence type="ECO:0000313" key="27">
    <source>
        <dbReference type="Proteomes" id="UP000054843"/>
    </source>
</evidence>
<evidence type="ECO:0000256" key="22">
    <source>
        <dbReference type="ARBA" id="ARBA00043187"/>
    </source>
</evidence>
<dbReference type="EC" id="3.2.1.143" evidence="7"/>
<evidence type="ECO:0000256" key="19">
    <source>
        <dbReference type="ARBA" id="ARBA00042471"/>
    </source>
</evidence>
<dbReference type="InterPro" id="IPR005502">
    <property type="entry name" value="Ribosyl_crysJ1"/>
</dbReference>
<keyword evidence="27" id="KW-1185">Reference proteome</keyword>
<dbReference type="PANTHER" id="PTHR16222:SF24">
    <property type="entry name" value="ADP-RIBOSYLHYDROLASE ARH3"/>
    <property type="match status" value="1"/>
</dbReference>
<keyword evidence="13 25" id="KW-0460">Magnesium</keyword>
<comment type="subcellular location">
    <subcellularLocation>
        <location evidence="2">Chromosome</location>
    </subcellularLocation>
    <subcellularLocation>
        <location evidence="4">Cytoplasm</location>
    </subcellularLocation>
    <subcellularLocation>
        <location evidence="3">Mitochondrion matrix</location>
    </subcellularLocation>
    <subcellularLocation>
        <location evidence="1">Nucleus</location>
    </subcellularLocation>
</comment>
<evidence type="ECO:0000256" key="16">
    <source>
        <dbReference type="ARBA" id="ARBA00023242"/>
    </source>
</evidence>
<dbReference type="GO" id="GO:0005694">
    <property type="term" value="C:chromosome"/>
    <property type="evidence" value="ECO:0007669"/>
    <property type="project" value="UniProtKB-SubCell"/>
</dbReference>
<comment type="caution">
    <text evidence="26">The sequence shown here is derived from an EMBL/GenBank/DDBJ whole genome shotgun (WGS) entry which is preliminary data.</text>
</comment>
<keyword evidence="14" id="KW-0496">Mitochondrion</keyword>
<evidence type="ECO:0000256" key="9">
    <source>
        <dbReference type="ARBA" id="ARBA00022490"/>
    </source>
</evidence>
<evidence type="ECO:0000256" key="4">
    <source>
        <dbReference type="ARBA" id="ARBA00004496"/>
    </source>
</evidence>
<evidence type="ECO:0000256" key="5">
    <source>
        <dbReference type="ARBA" id="ARBA00010702"/>
    </source>
</evidence>
<dbReference type="PANTHER" id="PTHR16222">
    <property type="entry name" value="ADP-RIBOSYLGLYCOHYDROLASE"/>
    <property type="match status" value="1"/>
</dbReference>
<keyword evidence="8" id="KW-0158">Chromosome</keyword>
<evidence type="ECO:0000256" key="1">
    <source>
        <dbReference type="ARBA" id="ARBA00004123"/>
    </source>
</evidence>
<evidence type="ECO:0000256" key="21">
    <source>
        <dbReference type="ARBA" id="ARBA00042850"/>
    </source>
</evidence>
<dbReference type="AlphaFoldDB" id="A0A0V1M3Q9"/>
<dbReference type="GO" id="GO:0140290">
    <property type="term" value="P:peptidyl-serine ADP-deribosylation"/>
    <property type="evidence" value="ECO:0007669"/>
    <property type="project" value="UniProtKB-ARBA"/>
</dbReference>
<keyword evidence="15" id="KW-0234">DNA repair</keyword>
<dbReference type="InterPro" id="IPR036705">
    <property type="entry name" value="Ribosyl_crysJ1_sf"/>
</dbReference>
<dbReference type="GO" id="GO:0046872">
    <property type="term" value="F:metal ion binding"/>
    <property type="evidence" value="ECO:0007669"/>
    <property type="project" value="UniProtKB-KW"/>
</dbReference>